<reference evidence="3" key="1">
    <citation type="submission" date="2015-07" db="EMBL/GenBank/DDBJ databases">
        <title>Complete Genome of Thermincola ferriacetica strain Z-0001T.</title>
        <authorList>
            <person name="Lusk B."/>
            <person name="Badalamenti J.P."/>
            <person name="Parameswaran P."/>
            <person name="Bond D.R."/>
            <person name="Torres C.I."/>
        </authorList>
    </citation>
    <scope>NUCLEOTIDE SEQUENCE [LARGE SCALE GENOMIC DNA]</scope>
    <source>
        <strain evidence="3">Z-0001</strain>
    </source>
</reference>
<accession>A0A0L6W6L6</accession>
<dbReference type="EMBL" id="LGTE01000001">
    <property type="protein sequence ID" value="KNZ71106.1"/>
    <property type="molecule type" value="Genomic_DNA"/>
</dbReference>
<dbReference type="AlphaFoldDB" id="A0A0L6W6L6"/>
<evidence type="ECO:0000256" key="1">
    <source>
        <dbReference type="SAM" id="Phobius"/>
    </source>
</evidence>
<comment type="caution">
    <text evidence="2">The sequence shown here is derived from an EMBL/GenBank/DDBJ whole genome shotgun (WGS) entry which is preliminary data.</text>
</comment>
<evidence type="ECO:0000313" key="2">
    <source>
        <dbReference type="EMBL" id="KNZ71106.1"/>
    </source>
</evidence>
<feature type="transmembrane region" description="Helical" evidence="1">
    <location>
        <begin position="115"/>
        <end position="135"/>
    </location>
</feature>
<dbReference type="RefSeq" id="WP_052216471.1">
    <property type="nucleotide sequence ID" value="NZ_LGTE01000001.1"/>
</dbReference>
<name>A0A0L6W6L6_9FIRM</name>
<sequence length="160" mass="18073">MKQTKLFSAIVFLLELGTMLYFIPLLIYLAEFSFGIPAIGFLVGVLAIVHYYIYRWYHNRGSLVYFGLSITGGALAAALTMFFDLFKKVFFPAIYLSEYSHIFLPKITVTDVSAVYYYFVFLTGIVYVAVLRIILTKICGLLGVENCPIKKICGSDRQGI</sequence>
<evidence type="ECO:0000313" key="3">
    <source>
        <dbReference type="Proteomes" id="UP000037175"/>
    </source>
</evidence>
<keyword evidence="1" id="KW-1133">Transmembrane helix</keyword>
<organism evidence="2 3">
    <name type="scientific">Thermincola ferriacetica</name>
    <dbReference type="NCBI Taxonomy" id="281456"/>
    <lineage>
        <taxon>Bacteria</taxon>
        <taxon>Bacillati</taxon>
        <taxon>Bacillota</taxon>
        <taxon>Clostridia</taxon>
        <taxon>Eubacteriales</taxon>
        <taxon>Thermincolaceae</taxon>
        <taxon>Thermincola</taxon>
    </lineage>
</organism>
<feature type="transmembrane region" description="Helical" evidence="1">
    <location>
        <begin position="63"/>
        <end position="83"/>
    </location>
</feature>
<feature type="transmembrane region" description="Helical" evidence="1">
    <location>
        <begin position="34"/>
        <end position="54"/>
    </location>
</feature>
<gene>
    <name evidence="2" type="ORF">Tfer_0182</name>
</gene>
<keyword evidence="3" id="KW-1185">Reference proteome</keyword>
<protein>
    <submittedName>
        <fullName evidence="2">Uncharacterized protein</fullName>
    </submittedName>
</protein>
<dbReference type="Proteomes" id="UP000037175">
    <property type="component" value="Unassembled WGS sequence"/>
</dbReference>
<keyword evidence="1" id="KW-0472">Membrane</keyword>
<feature type="transmembrane region" description="Helical" evidence="1">
    <location>
        <begin position="7"/>
        <end position="28"/>
    </location>
</feature>
<proteinExistence type="predicted"/>
<keyword evidence="1" id="KW-0812">Transmembrane</keyword>